<accession>A0A815ZNR0</accession>
<comment type="caution">
    <text evidence="1">The sequence shown here is derived from an EMBL/GenBank/DDBJ whole genome shotgun (WGS) entry which is preliminary data.</text>
</comment>
<name>A0A815ZNR0_9BILA</name>
<evidence type="ECO:0008006" key="4">
    <source>
        <dbReference type="Google" id="ProtNLM"/>
    </source>
</evidence>
<proteinExistence type="predicted"/>
<feature type="non-terminal residue" evidence="1">
    <location>
        <position position="1"/>
    </location>
</feature>
<dbReference type="InterPro" id="IPR012337">
    <property type="entry name" value="RNaseH-like_sf"/>
</dbReference>
<protein>
    <recommendedName>
        <fullName evidence="4">Transposase</fullName>
    </recommendedName>
</protein>
<dbReference type="Proteomes" id="UP000663855">
    <property type="component" value="Unassembled WGS sequence"/>
</dbReference>
<dbReference type="PANTHER" id="PTHR47501">
    <property type="entry name" value="TRANSPOSASE-RELATED"/>
    <property type="match status" value="1"/>
</dbReference>
<dbReference type="EMBL" id="CAJNOV010016169">
    <property type="protein sequence ID" value="CAF1585621.1"/>
    <property type="molecule type" value="Genomic_DNA"/>
</dbReference>
<evidence type="ECO:0000313" key="1">
    <source>
        <dbReference type="EMBL" id="CAF1585621.1"/>
    </source>
</evidence>
<dbReference type="Proteomes" id="UP000681967">
    <property type="component" value="Unassembled WGS sequence"/>
</dbReference>
<gene>
    <name evidence="2" type="ORF">BYL167_LOCUS19717</name>
    <name evidence="1" type="ORF">CJN711_LOCUS33454</name>
</gene>
<reference evidence="1" key="1">
    <citation type="submission" date="2021-02" db="EMBL/GenBank/DDBJ databases">
        <authorList>
            <person name="Nowell W R."/>
        </authorList>
    </citation>
    <scope>NUCLEOTIDE SEQUENCE</scope>
</reference>
<sequence>MDLESLFQSRQTISRGITNQAQLYREQLMELIKEPVQNQSLTASPDMWTDRYRQLSYLGVTVTYVDLHLCFRKFTLCCRSFPVELAKTGENVSKVLKEELSQYGIERFDAVYWVSDRGSNFIRCFNLNMVDPIFCFAHRIHNILTITFINKKIDGHFNDEDIEDIPDNLGQEEFVGDEYMTLGAKRVFLTINHTKTLVRYVKQANLNELIVKLGGEETTTLKQSVVTRWLSLFGCVESVYSNYDAILLVLEIRRTTKYINDLTKYNLIDLLLLLAPLNAALQAI</sequence>
<organism evidence="1 3">
    <name type="scientific">Rotaria magnacalcarata</name>
    <dbReference type="NCBI Taxonomy" id="392030"/>
    <lineage>
        <taxon>Eukaryota</taxon>
        <taxon>Metazoa</taxon>
        <taxon>Spiralia</taxon>
        <taxon>Gnathifera</taxon>
        <taxon>Rotifera</taxon>
        <taxon>Eurotatoria</taxon>
        <taxon>Bdelloidea</taxon>
        <taxon>Philodinida</taxon>
        <taxon>Philodinidae</taxon>
        <taxon>Rotaria</taxon>
    </lineage>
</organism>
<evidence type="ECO:0000313" key="2">
    <source>
        <dbReference type="EMBL" id="CAF4113588.1"/>
    </source>
</evidence>
<dbReference type="EMBL" id="CAJOBH010008448">
    <property type="protein sequence ID" value="CAF4113588.1"/>
    <property type="molecule type" value="Genomic_DNA"/>
</dbReference>
<dbReference type="SUPFAM" id="SSF53098">
    <property type="entry name" value="Ribonuclease H-like"/>
    <property type="match status" value="1"/>
</dbReference>
<evidence type="ECO:0000313" key="3">
    <source>
        <dbReference type="Proteomes" id="UP000663855"/>
    </source>
</evidence>
<dbReference type="AlphaFoldDB" id="A0A815ZNR0"/>